<dbReference type="InterPro" id="IPR005467">
    <property type="entry name" value="His_kinase_dom"/>
</dbReference>
<dbReference type="SUPFAM" id="SSF55874">
    <property type="entry name" value="ATPase domain of HSP90 chaperone/DNA topoisomerase II/histidine kinase"/>
    <property type="match status" value="1"/>
</dbReference>
<dbReference type="GO" id="GO:0016301">
    <property type="term" value="F:kinase activity"/>
    <property type="evidence" value="ECO:0007669"/>
    <property type="project" value="UniProtKB-KW"/>
</dbReference>
<comment type="caution">
    <text evidence="6">The sequence shown here is derived from an EMBL/GenBank/DDBJ whole genome shotgun (WGS) entry which is preliminary data.</text>
</comment>
<comment type="catalytic activity">
    <reaction evidence="1">
        <text>ATP + protein L-histidine = ADP + protein N-phospho-L-histidine.</text>
        <dbReference type="EC" id="2.7.13.3"/>
    </reaction>
</comment>
<protein>
    <recommendedName>
        <fullName evidence="2">histidine kinase</fullName>
        <ecNumber evidence="2">2.7.13.3</ecNumber>
    </recommendedName>
</protein>
<dbReference type="EC" id="2.7.13.3" evidence="2"/>
<keyword evidence="7" id="KW-1185">Reference proteome</keyword>
<accession>A0ABW4XU87</accession>
<keyword evidence="3" id="KW-0597">Phosphoprotein</keyword>
<dbReference type="Pfam" id="PF02518">
    <property type="entry name" value="HATPase_c"/>
    <property type="match status" value="1"/>
</dbReference>
<dbReference type="SUPFAM" id="SSF47384">
    <property type="entry name" value="Homodimeric domain of signal transducing histidine kinase"/>
    <property type="match status" value="1"/>
</dbReference>
<keyword evidence="6" id="KW-0418">Kinase</keyword>
<dbReference type="Gene3D" id="3.30.565.10">
    <property type="entry name" value="Histidine kinase-like ATPase, C-terminal domain"/>
    <property type="match status" value="1"/>
</dbReference>
<proteinExistence type="predicted"/>
<reference evidence="7" key="1">
    <citation type="journal article" date="2019" name="Int. J. Syst. Evol. Microbiol.">
        <title>The Global Catalogue of Microorganisms (GCM) 10K type strain sequencing project: providing services to taxonomists for standard genome sequencing and annotation.</title>
        <authorList>
            <consortium name="The Broad Institute Genomics Platform"/>
            <consortium name="The Broad Institute Genome Sequencing Center for Infectious Disease"/>
            <person name="Wu L."/>
            <person name="Ma J."/>
        </authorList>
    </citation>
    <scope>NUCLEOTIDE SEQUENCE [LARGE SCALE GENOMIC DNA]</scope>
    <source>
        <strain evidence="7">CGMCC 1.10992</strain>
    </source>
</reference>
<feature type="coiled-coil region" evidence="4">
    <location>
        <begin position="53"/>
        <end position="80"/>
    </location>
</feature>
<dbReference type="InterPro" id="IPR004358">
    <property type="entry name" value="Sig_transdc_His_kin-like_C"/>
</dbReference>
<gene>
    <name evidence="6" type="ORF">ACFSJ3_15480</name>
</gene>
<dbReference type="CDD" id="cd00082">
    <property type="entry name" value="HisKA"/>
    <property type="match status" value="1"/>
</dbReference>
<dbReference type="SMART" id="SM00387">
    <property type="entry name" value="HATPase_c"/>
    <property type="match status" value="1"/>
</dbReference>
<evidence type="ECO:0000256" key="3">
    <source>
        <dbReference type="ARBA" id="ARBA00022553"/>
    </source>
</evidence>
<evidence type="ECO:0000259" key="5">
    <source>
        <dbReference type="PROSITE" id="PS50109"/>
    </source>
</evidence>
<dbReference type="PRINTS" id="PR00344">
    <property type="entry name" value="BCTRLSENSOR"/>
</dbReference>
<evidence type="ECO:0000256" key="4">
    <source>
        <dbReference type="SAM" id="Coils"/>
    </source>
</evidence>
<sequence length="348" mass="38120">MGIAGYIGAPLHSTQGDVFGIIVALYKDHIDNAEQVAALFELFSGRIAADIERMEHQHALEQLNVRLEELVAERTQELSDTLSRLKSSQAKLMEQEKLASLGRLVAGVAHEVNTPLGVSILANSSIQESTETRLQRLTQNELKRSELEDALQKLTDCSQLIAENLEKSAELVRSFKKVAVVQYTDEKQKISIADALHNLSLTMLATFNERGIELIVENRSHTIHITTYPARLLQVISSLLSNATIHGFPKRRAGSQVVLRVASNSEQLTVSISDNGVGMDTYTREHALEPFFKANPQLGSTGLGLSIVNNLVKSGLGGEFQLTSTPNQGTMIAIQLPLENDETPTMGE</sequence>
<dbReference type="Proteomes" id="UP001597380">
    <property type="component" value="Unassembled WGS sequence"/>
</dbReference>
<name>A0ABW4XU87_9GAMM</name>
<dbReference type="PROSITE" id="PS50109">
    <property type="entry name" value="HIS_KIN"/>
    <property type="match status" value="1"/>
</dbReference>
<dbReference type="SUPFAM" id="SSF55781">
    <property type="entry name" value="GAF domain-like"/>
    <property type="match status" value="1"/>
</dbReference>
<keyword evidence="6" id="KW-0808">Transferase</keyword>
<keyword evidence="4" id="KW-0175">Coiled coil</keyword>
<organism evidence="6 7">
    <name type="scientific">Corallincola platygyrae</name>
    <dbReference type="NCBI Taxonomy" id="1193278"/>
    <lineage>
        <taxon>Bacteria</taxon>
        <taxon>Pseudomonadati</taxon>
        <taxon>Pseudomonadota</taxon>
        <taxon>Gammaproteobacteria</taxon>
        <taxon>Alteromonadales</taxon>
        <taxon>Psychromonadaceae</taxon>
        <taxon>Corallincola</taxon>
    </lineage>
</organism>
<dbReference type="InterPro" id="IPR036097">
    <property type="entry name" value="HisK_dim/P_sf"/>
</dbReference>
<evidence type="ECO:0000313" key="6">
    <source>
        <dbReference type="EMBL" id="MFD2097399.1"/>
    </source>
</evidence>
<dbReference type="Gene3D" id="1.10.287.130">
    <property type="match status" value="1"/>
</dbReference>
<dbReference type="InterPro" id="IPR003594">
    <property type="entry name" value="HATPase_dom"/>
</dbReference>
<dbReference type="RefSeq" id="WP_345340562.1">
    <property type="nucleotide sequence ID" value="NZ_BAABLI010000015.1"/>
</dbReference>
<evidence type="ECO:0000313" key="7">
    <source>
        <dbReference type="Proteomes" id="UP001597380"/>
    </source>
</evidence>
<dbReference type="PANTHER" id="PTHR43065">
    <property type="entry name" value="SENSOR HISTIDINE KINASE"/>
    <property type="match status" value="1"/>
</dbReference>
<evidence type="ECO:0000256" key="1">
    <source>
        <dbReference type="ARBA" id="ARBA00000085"/>
    </source>
</evidence>
<dbReference type="PANTHER" id="PTHR43065:SF47">
    <property type="match status" value="1"/>
</dbReference>
<feature type="domain" description="Histidine kinase" evidence="5">
    <location>
        <begin position="107"/>
        <end position="340"/>
    </location>
</feature>
<dbReference type="InterPro" id="IPR003661">
    <property type="entry name" value="HisK_dim/P_dom"/>
</dbReference>
<dbReference type="InterPro" id="IPR036890">
    <property type="entry name" value="HATPase_C_sf"/>
</dbReference>
<evidence type="ECO:0000256" key="2">
    <source>
        <dbReference type="ARBA" id="ARBA00012438"/>
    </source>
</evidence>
<dbReference type="EMBL" id="JBHUHT010000017">
    <property type="protein sequence ID" value="MFD2097399.1"/>
    <property type="molecule type" value="Genomic_DNA"/>
</dbReference>